<comment type="caution">
    <text evidence="1">The sequence shown here is derived from an EMBL/GenBank/DDBJ whole genome shotgun (WGS) entry which is preliminary data.</text>
</comment>
<evidence type="ECO:0000313" key="1">
    <source>
        <dbReference type="EMBL" id="CAG8560531.1"/>
    </source>
</evidence>
<name>A0ACA9M102_9GLOM</name>
<dbReference type="Proteomes" id="UP000789860">
    <property type="component" value="Unassembled WGS sequence"/>
</dbReference>
<reference evidence="1" key="1">
    <citation type="submission" date="2021-06" db="EMBL/GenBank/DDBJ databases">
        <authorList>
            <person name="Kallberg Y."/>
            <person name="Tangrot J."/>
            <person name="Rosling A."/>
        </authorList>
    </citation>
    <scope>NUCLEOTIDE SEQUENCE</scope>
    <source>
        <strain evidence="1">AU212A</strain>
    </source>
</reference>
<gene>
    <name evidence="1" type="ORF">SCALOS_LOCUS5490</name>
</gene>
<dbReference type="EMBL" id="CAJVPM010009019">
    <property type="protein sequence ID" value="CAG8560531.1"/>
    <property type="molecule type" value="Genomic_DNA"/>
</dbReference>
<protein>
    <submittedName>
        <fullName evidence="1">11092_t:CDS:1</fullName>
    </submittedName>
</protein>
<evidence type="ECO:0000313" key="2">
    <source>
        <dbReference type="Proteomes" id="UP000789860"/>
    </source>
</evidence>
<organism evidence="1 2">
    <name type="scientific">Scutellospora calospora</name>
    <dbReference type="NCBI Taxonomy" id="85575"/>
    <lineage>
        <taxon>Eukaryota</taxon>
        <taxon>Fungi</taxon>
        <taxon>Fungi incertae sedis</taxon>
        <taxon>Mucoromycota</taxon>
        <taxon>Glomeromycotina</taxon>
        <taxon>Glomeromycetes</taxon>
        <taxon>Diversisporales</taxon>
        <taxon>Gigasporaceae</taxon>
        <taxon>Scutellospora</taxon>
    </lineage>
</organism>
<accession>A0ACA9M102</accession>
<proteinExistence type="predicted"/>
<sequence length="313" mass="36494">MSESKFTYMEECNTSKESYKEDTFIINQILEGTQIILSDNDEMDIPKESYEVNLESAQIMLNDSNKMDTLEENYEDVFTVNQVTLENAQIMLNYDDEMEDFNWDENENSSIYSERDIQVACIGVHKYPAFTKGSFSQKLHSDCIRYICSECFQQHDEHLYKRPGKQKAAMVFMSCTELKKHHNDTSDTLKLIKKWLISVAKLDNRELQQRLLSKIFSSIINNTMTNLLEILSKLVVEIAIRIKNIKLNNLTKEKLCITPVKASIMGERLGREVLRSYSEIKDNIDHLENPSSYENYFDALPNVICCFFQELLM</sequence>
<keyword evidence="2" id="KW-1185">Reference proteome</keyword>
<feature type="non-terminal residue" evidence="1">
    <location>
        <position position="313"/>
    </location>
</feature>